<dbReference type="Proteomes" id="UP001524501">
    <property type="component" value="Unassembled WGS sequence"/>
</dbReference>
<accession>A0ABT1Q9M5</accession>
<comment type="caution">
    <text evidence="1">The sequence shown here is derived from an EMBL/GenBank/DDBJ whole genome shotgun (WGS) entry which is preliminary data.</text>
</comment>
<evidence type="ECO:0000313" key="2">
    <source>
        <dbReference type="Proteomes" id="UP001524501"/>
    </source>
</evidence>
<reference evidence="1 2" key="1">
    <citation type="submission" date="2022-07" db="EMBL/GenBank/DDBJ databases">
        <title>Degradation activity of malathion, p-nitrophenol and potential low-temperature adaptation strategy of Rhodococcus sp. FXJ9.536.</title>
        <authorList>
            <person name="Huang J."/>
            <person name="Huang Y."/>
        </authorList>
    </citation>
    <scope>NUCLEOTIDE SEQUENCE [LARGE SCALE GENOMIC DNA]</scope>
    <source>
        <strain evidence="1 2">FXJ9.536</strain>
    </source>
</reference>
<dbReference type="RefSeq" id="WP_255965887.1">
    <property type="nucleotide sequence ID" value="NZ_JANFQF010000003.1"/>
</dbReference>
<gene>
    <name evidence="1" type="ORF">NOF53_04440</name>
</gene>
<proteinExistence type="predicted"/>
<name>A0ABT1Q9M5_9NOCA</name>
<organism evidence="1 2">
    <name type="scientific">Rhodococcus tibetensis</name>
    <dbReference type="NCBI Taxonomy" id="2965064"/>
    <lineage>
        <taxon>Bacteria</taxon>
        <taxon>Bacillati</taxon>
        <taxon>Actinomycetota</taxon>
        <taxon>Actinomycetes</taxon>
        <taxon>Mycobacteriales</taxon>
        <taxon>Nocardiaceae</taxon>
        <taxon>Rhodococcus</taxon>
    </lineage>
</organism>
<evidence type="ECO:0000313" key="1">
    <source>
        <dbReference type="EMBL" id="MCQ4118425.1"/>
    </source>
</evidence>
<dbReference type="EMBL" id="JANFQF010000003">
    <property type="protein sequence ID" value="MCQ4118425.1"/>
    <property type="molecule type" value="Genomic_DNA"/>
</dbReference>
<keyword evidence="2" id="KW-1185">Reference proteome</keyword>
<protein>
    <submittedName>
        <fullName evidence="1">Uncharacterized protein</fullName>
    </submittedName>
</protein>
<sequence length="44" mass="4441">MNDPVSVPRQRSLWQRAVIGVVAAGVLLAGGTGTAAADPHRAAC</sequence>